<dbReference type="EMBL" id="HBIW01006199">
    <property type="protein sequence ID" value="CAE0689705.1"/>
    <property type="molecule type" value="Transcribed_RNA"/>
</dbReference>
<proteinExistence type="predicted"/>
<dbReference type="AlphaFoldDB" id="A0A7S3ZPI4"/>
<gene>
    <name evidence="2" type="ORF">PCAL00307_LOCUS5140</name>
    <name evidence="3" type="ORF">PECAL_1P24320</name>
</gene>
<evidence type="ECO:0008006" key="5">
    <source>
        <dbReference type="Google" id="ProtNLM"/>
    </source>
</evidence>
<evidence type="ECO:0000256" key="1">
    <source>
        <dbReference type="SAM" id="MobiDB-lite"/>
    </source>
</evidence>
<feature type="region of interest" description="Disordered" evidence="1">
    <location>
        <begin position="336"/>
        <end position="375"/>
    </location>
</feature>
<sequence>MALVTGDECGLLKLADLHRNTATRIDEHEVQARSRGILKIATSAVDATTGATTFHAARRDGALETWRRNATEEPFSRQSTAAGLAPSTTFLASIDRGLLTCSAQGRAQLTSLNSRRAGDVGTWDLAQGQNNYDVSCGCVVDDTLFVGGRECELTRWDLETRQPSWKARNVRRDNLDMRRPVWVSAIAAPSAHEVVIGTKYGELRFYDLRASRRPQCEVKGISGDKGGHQECDRGISALCLTREPFPGVCRADVGGDISCVDARTRRMCKRLAGPAGAVWALDVCEFEGEWEHRVAGAGYDRHVMCWNLSSRIQAPLASVYCKQRLMDARWVPALAPRDDEDEARVEEEHDEDEDEAMAFGEEEEDSDGDEIDWDD</sequence>
<dbReference type="InterPro" id="IPR015943">
    <property type="entry name" value="WD40/YVTN_repeat-like_dom_sf"/>
</dbReference>
<dbReference type="SUPFAM" id="SSF50998">
    <property type="entry name" value="Quinoprotein alcohol dehydrogenase-like"/>
    <property type="match status" value="1"/>
</dbReference>
<dbReference type="GO" id="GO:0005730">
    <property type="term" value="C:nucleolus"/>
    <property type="evidence" value="ECO:0007669"/>
    <property type="project" value="InterPro"/>
</dbReference>
<dbReference type="Proteomes" id="UP000789595">
    <property type="component" value="Unassembled WGS sequence"/>
</dbReference>
<evidence type="ECO:0000313" key="2">
    <source>
        <dbReference type="EMBL" id="CAE0689705.1"/>
    </source>
</evidence>
<reference evidence="3" key="2">
    <citation type="submission" date="2021-11" db="EMBL/GenBank/DDBJ databases">
        <authorList>
            <consortium name="Genoscope - CEA"/>
            <person name="William W."/>
        </authorList>
    </citation>
    <scope>NUCLEOTIDE SEQUENCE</scope>
</reference>
<evidence type="ECO:0000313" key="3">
    <source>
        <dbReference type="EMBL" id="CAH0365966.1"/>
    </source>
</evidence>
<dbReference type="PANTHER" id="PTHR16038">
    <property type="entry name" value="NOP SEVEN ASSOCIATED PROTEIN 1"/>
    <property type="match status" value="1"/>
</dbReference>
<dbReference type="Gene3D" id="2.130.10.10">
    <property type="entry name" value="YVTN repeat-like/Quinoprotein amine dehydrogenase"/>
    <property type="match status" value="1"/>
</dbReference>
<dbReference type="InterPro" id="IPR011047">
    <property type="entry name" value="Quinoprotein_ADH-like_sf"/>
</dbReference>
<dbReference type="GO" id="GO:0030687">
    <property type="term" value="C:preribosome, large subunit precursor"/>
    <property type="evidence" value="ECO:0007669"/>
    <property type="project" value="TreeGrafter"/>
</dbReference>
<name>A0A7S3ZPI4_9STRA</name>
<keyword evidence="4" id="KW-1185">Reference proteome</keyword>
<dbReference type="EMBL" id="CAKKNE010000001">
    <property type="protein sequence ID" value="CAH0365966.1"/>
    <property type="molecule type" value="Genomic_DNA"/>
</dbReference>
<organism evidence="2">
    <name type="scientific">Pelagomonas calceolata</name>
    <dbReference type="NCBI Taxonomy" id="35677"/>
    <lineage>
        <taxon>Eukaryota</taxon>
        <taxon>Sar</taxon>
        <taxon>Stramenopiles</taxon>
        <taxon>Ochrophyta</taxon>
        <taxon>Pelagophyceae</taxon>
        <taxon>Pelagomonadales</taxon>
        <taxon>Pelagomonadaceae</taxon>
        <taxon>Pelagomonas</taxon>
    </lineage>
</organism>
<reference evidence="2" key="1">
    <citation type="submission" date="2021-01" db="EMBL/GenBank/DDBJ databases">
        <authorList>
            <person name="Corre E."/>
            <person name="Pelletier E."/>
            <person name="Niang G."/>
            <person name="Scheremetjew M."/>
            <person name="Finn R."/>
            <person name="Kale V."/>
            <person name="Holt S."/>
            <person name="Cochrane G."/>
            <person name="Meng A."/>
            <person name="Brown T."/>
            <person name="Cohen L."/>
        </authorList>
    </citation>
    <scope>NUCLEOTIDE SEQUENCE</scope>
    <source>
        <strain evidence="2">CCMP1756</strain>
    </source>
</reference>
<dbReference type="GO" id="GO:0042273">
    <property type="term" value="P:ribosomal large subunit biogenesis"/>
    <property type="evidence" value="ECO:0007669"/>
    <property type="project" value="InterPro"/>
</dbReference>
<dbReference type="InterPro" id="IPR037379">
    <property type="entry name" value="WDR74/Nsa1"/>
</dbReference>
<dbReference type="OrthoDB" id="18388at2759"/>
<dbReference type="PANTHER" id="PTHR16038:SF4">
    <property type="entry name" value="WD REPEAT-CONTAINING PROTEIN 74"/>
    <property type="match status" value="1"/>
</dbReference>
<accession>A0A7S3ZPI4</accession>
<feature type="compositionally biased region" description="Acidic residues" evidence="1">
    <location>
        <begin position="338"/>
        <end position="375"/>
    </location>
</feature>
<protein>
    <recommendedName>
        <fullName evidence="5">Anaphase-promoting complex subunit 4 WD40 domain-containing protein</fullName>
    </recommendedName>
</protein>
<evidence type="ECO:0000313" key="4">
    <source>
        <dbReference type="Proteomes" id="UP000789595"/>
    </source>
</evidence>